<reference evidence="1 2" key="1">
    <citation type="submission" date="2013-09" db="EMBL/GenBank/DDBJ databases">
        <title>Whole genome shotgun sequence of Vibrio proteolyticus NBRC 13287.</title>
        <authorList>
            <person name="Isaki S."/>
            <person name="Hosoyama A."/>
            <person name="Numata M."/>
            <person name="Hashimoto M."/>
            <person name="Hosoyama Y."/>
            <person name="Tsuchikane K."/>
            <person name="Noguchi M."/>
            <person name="Hirakata S."/>
            <person name="Ichikawa N."/>
            <person name="Ohji S."/>
            <person name="Yamazoe A."/>
            <person name="Fujita N."/>
        </authorList>
    </citation>
    <scope>NUCLEOTIDE SEQUENCE [LARGE SCALE GENOMIC DNA]</scope>
    <source>
        <strain evidence="1 2">NBRC 13287</strain>
    </source>
</reference>
<dbReference type="eggNOG" id="ENOG5031NVB">
    <property type="taxonomic scope" value="Bacteria"/>
</dbReference>
<evidence type="ECO:0000313" key="1">
    <source>
        <dbReference type="EMBL" id="GAD66015.1"/>
    </source>
</evidence>
<dbReference type="Proteomes" id="UP000016570">
    <property type="component" value="Unassembled WGS sequence"/>
</dbReference>
<keyword evidence="2" id="KW-1185">Reference proteome</keyword>
<accession>U2ZX56</accession>
<dbReference type="EMBL" id="BATJ01000002">
    <property type="protein sequence ID" value="GAD66015.1"/>
    <property type="molecule type" value="Genomic_DNA"/>
</dbReference>
<comment type="caution">
    <text evidence="1">The sequence shown here is derived from an EMBL/GenBank/DDBJ whole genome shotgun (WGS) entry which is preliminary data.</text>
</comment>
<gene>
    <name evidence="1" type="ORF">VPR01S_02_02660</name>
</gene>
<dbReference type="STRING" id="1219065.VPR01S_02_02660"/>
<evidence type="ECO:0000313" key="2">
    <source>
        <dbReference type="Proteomes" id="UP000016570"/>
    </source>
</evidence>
<organism evidence="1 2">
    <name type="scientific">Vibrio proteolyticus NBRC 13287</name>
    <dbReference type="NCBI Taxonomy" id="1219065"/>
    <lineage>
        <taxon>Bacteria</taxon>
        <taxon>Pseudomonadati</taxon>
        <taxon>Pseudomonadota</taxon>
        <taxon>Gammaproteobacteria</taxon>
        <taxon>Vibrionales</taxon>
        <taxon>Vibrionaceae</taxon>
        <taxon>Vibrio</taxon>
    </lineage>
</organism>
<proteinExistence type="predicted"/>
<dbReference type="AlphaFoldDB" id="U2ZX56"/>
<name>U2ZX56_VIBPR</name>
<sequence>MGEKVKVPNISDTVLIDGVYRCEQRSGQDRRRNKRKYQFYERRFTRDPRAGSGTKINEEV</sequence>
<protein>
    <submittedName>
        <fullName evidence="1">Uncharacterized protein</fullName>
    </submittedName>
</protein>